<evidence type="ECO:0000259" key="10">
    <source>
        <dbReference type="PROSITE" id="PS50823"/>
    </source>
</evidence>
<dbReference type="InterPro" id="IPR036419">
    <property type="entry name" value="Ribosomal_S3_C_sf"/>
</dbReference>
<sequence>MGQKIHPLGLRLGISQSHWSNWFAQPHQYSEFLQEDEKMRSCIKEYVRKYVRTVSSYGGIARIEIQRKTDEIKVEIYTGFPDLFVERLGPRLKELRRDIQDKLTISKNLKFIMALAEVEKPYAQAAILGEYIALQLESRVAFRKTMKRAIQLAKEKGNVKGIKIQIAGRLNGAEIARSEWAREGRVPLQTLRAQIDYCHYPAQTIYGVLGIKVWIFQDE</sequence>
<comment type="subunit">
    <text evidence="7 9">Part of the 30S ribosomal subunit.</text>
</comment>
<evidence type="ECO:0000256" key="6">
    <source>
        <dbReference type="ARBA" id="ARBA00035154"/>
    </source>
</evidence>
<dbReference type="InterPro" id="IPR009019">
    <property type="entry name" value="KH_sf_prok-type"/>
</dbReference>
<dbReference type="PROSITE" id="PS50823">
    <property type="entry name" value="KH_TYPE_2"/>
    <property type="match status" value="1"/>
</dbReference>
<dbReference type="InterPro" id="IPR018280">
    <property type="entry name" value="Ribosomal_uS3_CS"/>
</dbReference>
<dbReference type="Gene3D" id="3.30.1140.32">
    <property type="entry name" value="Ribosomal protein S3, C-terminal domain"/>
    <property type="match status" value="1"/>
</dbReference>
<evidence type="ECO:0000256" key="5">
    <source>
        <dbReference type="ARBA" id="ARBA00023274"/>
    </source>
</evidence>
<dbReference type="InterPro" id="IPR005704">
    <property type="entry name" value="Ribosomal_uS3_bac-typ"/>
</dbReference>
<organism evidence="11">
    <name type="scientific">Roya anglica</name>
    <dbReference type="NCBI Taxonomy" id="43943"/>
    <lineage>
        <taxon>Eukaryota</taxon>
        <taxon>Viridiplantae</taxon>
        <taxon>Streptophyta</taxon>
        <taxon>Zygnematophyceae</taxon>
        <taxon>Zygnematophycidae</taxon>
        <taxon>Zygnematales</taxon>
        <taxon>Mesotaeniaceae</taxon>
        <taxon>Roya</taxon>
    </lineage>
</organism>
<dbReference type="CDD" id="cd02412">
    <property type="entry name" value="KH-II_30S_S3"/>
    <property type="match status" value="1"/>
</dbReference>
<dbReference type="SUPFAM" id="SSF54821">
    <property type="entry name" value="Ribosomal protein S3 C-terminal domain"/>
    <property type="match status" value="1"/>
</dbReference>
<comment type="subcellular location">
    <subcellularLocation>
        <location evidence="7 9">Plastid</location>
        <location evidence="7 9">Chloroplast</location>
    </subcellularLocation>
</comment>
<keyword evidence="2 7" id="KW-0699">rRNA-binding</keyword>
<accession>A0A024B4I0</accession>
<keyword evidence="4 7" id="KW-0689">Ribosomal protein</keyword>
<dbReference type="Pfam" id="PF00189">
    <property type="entry name" value="Ribosomal_S3_C"/>
    <property type="match status" value="1"/>
</dbReference>
<gene>
    <name evidence="7 11" type="primary">rps3</name>
</gene>
<dbReference type="InterPro" id="IPR057258">
    <property type="entry name" value="Ribosomal_uS3"/>
</dbReference>
<dbReference type="GeneID" id="19523932"/>
<dbReference type="PROSITE" id="PS00548">
    <property type="entry name" value="RIBOSOMAL_S3"/>
    <property type="match status" value="1"/>
</dbReference>
<feature type="domain" description="KH type-2" evidence="10">
    <location>
        <begin position="47"/>
        <end position="119"/>
    </location>
</feature>
<dbReference type="EMBL" id="KJ461681">
    <property type="protein sequence ID" value="AHZ11111.1"/>
    <property type="molecule type" value="Genomic_DNA"/>
</dbReference>
<reference evidence="11" key="1">
    <citation type="journal article" date="2014" name="Genome Biol. Evol.">
        <title>Analyses of charophyte chloroplast genomes help characterize the ancestral chloroplast genome of land plants.</title>
        <authorList>
            <person name="Civan P."/>
            <person name="Foster P.G."/>
            <person name="Embley M.T."/>
            <person name="Seneca A."/>
            <person name="Cox C.J."/>
        </authorList>
    </citation>
    <scope>NUCLEOTIDE SEQUENCE</scope>
</reference>
<geneLocation type="chloroplast" evidence="11"/>
<dbReference type="RefSeq" id="YP_009033728.1">
    <property type="nucleotide sequence ID" value="NC_024168.1"/>
</dbReference>
<dbReference type="InterPro" id="IPR001351">
    <property type="entry name" value="Ribosomal_uS3_C"/>
</dbReference>
<dbReference type="Gene3D" id="3.30.300.20">
    <property type="match status" value="1"/>
</dbReference>
<evidence type="ECO:0000313" key="11">
    <source>
        <dbReference type="EMBL" id="AHZ11111.1"/>
    </source>
</evidence>
<evidence type="ECO:0000256" key="3">
    <source>
        <dbReference type="ARBA" id="ARBA00022884"/>
    </source>
</evidence>
<dbReference type="NCBIfam" id="TIGR01009">
    <property type="entry name" value="rpsC_bact"/>
    <property type="match status" value="1"/>
</dbReference>
<proteinExistence type="inferred from homology"/>
<keyword evidence="9 11" id="KW-0150">Chloroplast</keyword>
<name>A0A024B4I0_9VIRI</name>
<dbReference type="GO" id="GO:0006412">
    <property type="term" value="P:translation"/>
    <property type="evidence" value="ECO:0007669"/>
    <property type="project" value="UniProtKB-UniRule"/>
</dbReference>
<dbReference type="InterPro" id="IPR004044">
    <property type="entry name" value="KH_dom_type_2"/>
</dbReference>
<comment type="similarity">
    <text evidence="1 7 8">Belongs to the universal ribosomal protein uS3 family.</text>
</comment>
<evidence type="ECO:0000256" key="1">
    <source>
        <dbReference type="ARBA" id="ARBA00010761"/>
    </source>
</evidence>
<dbReference type="InterPro" id="IPR015946">
    <property type="entry name" value="KH_dom-like_a/b"/>
</dbReference>
<dbReference type="PANTHER" id="PTHR11760">
    <property type="entry name" value="30S/40S RIBOSOMAL PROTEIN S3"/>
    <property type="match status" value="1"/>
</dbReference>
<dbReference type="GO" id="GO:0019843">
    <property type="term" value="F:rRNA binding"/>
    <property type="evidence" value="ECO:0007669"/>
    <property type="project" value="UniProtKB-UniRule"/>
</dbReference>
<dbReference type="GO" id="GO:0022627">
    <property type="term" value="C:cytosolic small ribosomal subunit"/>
    <property type="evidence" value="ECO:0007669"/>
    <property type="project" value="TreeGrafter"/>
</dbReference>
<dbReference type="AlphaFoldDB" id="A0A024B4I0"/>
<dbReference type="GO" id="GO:0009507">
    <property type="term" value="C:chloroplast"/>
    <property type="evidence" value="ECO:0007669"/>
    <property type="project" value="UniProtKB-SubCell"/>
</dbReference>
<protein>
    <recommendedName>
        <fullName evidence="6 7">Small ribosomal subunit protein uS3c</fullName>
    </recommendedName>
</protein>
<dbReference type="PANTHER" id="PTHR11760:SF19">
    <property type="entry name" value="SMALL RIBOSOMAL SUBUNIT PROTEIN US3C"/>
    <property type="match status" value="1"/>
</dbReference>
<dbReference type="SUPFAM" id="SSF54814">
    <property type="entry name" value="Prokaryotic type KH domain (KH-domain type II)"/>
    <property type="match status" value="1"/>
</dbReference>
<evidence type="ECO:0000256" key="9">
    <source>
        <dbReference type="RuleBase" id="RU003626"/>
    </source>
</evidence>
<dbReference type="GO" id="GO:0003735">
    <property type="term" value="F:structural constituent of ribosome"/>
    <property type="evidence" value="ECO:0007669"/>
    <property type="project" value="InterPro"/>
</dbReference>
<evidence type="ECO:0000256" key="7">
    <source>
        <dbReference type="HAMAP-Rule" id="MF_01309"/>
    </source>
</evidence>
<evidence type="ECO:0000256" key="8">
    <source>
        <dbReference type="RuleBase" id="RU003624"/>
    </source>
</evidence>
<evidence type="ECO:0000256" key="2">
    <source>
        <dbReference type="ARBA" id="ARBA00022730"/>
    </source>
</evidence>
<keyword evidence="9 11" id="KW-0934">Plastid</keyword>
<dbReference type="HAMAP" id="MF_01309_B">
    <property type="entry name" value="Ribosomal_uS3_B"/>
    <property type="match status" value="1"/>
</dbReference>
<keyword evidence="5 7" id="KW-0687">Ribonucleoprotein</keyword>
<evidence type="ECO:0000256" key="4">
    <source>
        <dbReference type="ARBA" id="ARBA00022980"/>
    </source>
</evidence>
<keyword evidence="3 7" id="KW-0694">RNA-binding</keyword>